<evidence type="ECO:0000313" key="1">
    <source>
        <dbReference type="EMBL" id="KKL63689.1"/>
    </source>
</evidence>
<proteinExistence type="predicted"/>
<comment type="caution">
    <text evidence="1">The sequence shown here is derived from an EMBL/GenBank/DDBJ whole genome shotgun (WGS) entry which is preliminary data.</text>
</comment>
<dbReference type="EMBL" id="LAZR01028079">
    <property type="protein sequence ID" value="KKL63689.1"/>
    <property type="molecule type" value="Genomic_DNA"/>
</dbReference>
<name>A0A0F9DPP9_9ZZZZ</name>
<protein>
    <submittedName>
        <fullName evidence="1">Uncharacterized protein</fullName>
    </submittedName>
</protein>
<sequence>MKFTAKKSQCCTMAGKLCYEFESSSEQTMANAILAAYAYGSTSDCRDDDYASIKDGYLHITQCGCDLEPVKIEGPDTIITELLGLDWADLQLDYIA</sequence>
<organism evidence="1">
    <name type="scientific">marine sediment metagenome</name>
    <dbReference type="NCBI Taxonomy" id="412755"/>
    <lineage>
        <taxon>unclassified sequences</taxon>
        <taxon>metagenomes</taxon>
        <taxon>ecological metagenomes</taxon>
    </lineage>
</organism>
<gene>
    <name evidence="1" type="ORF">LCGC14_2172580</name>
</gene>
<accession>A0A0F9DPP9</accession>
<dbReference type="AlphaFoldDB" id="A0A0F9DPP9"/>
<reference evidence="1" key="1">
    <citation type="journal article" date="2015" name="Nature">
        <title>Complex archaea that bridge the gap between prokaryotes and eukaryotes.</title>
        <authorList>
            <person name="Spang A."/>
            <person name="Saw J.H."/>
            <person name="Jorgensen S.L."/>
            <person name="Zaremba-Niedzwiedzka K."/>
            <person name="Martijn J."/>
            <person name="Lind A.E."/>
            <person name="van Eijk R."/>
            <person name="Schleper C."/>
            <person name="Guy L."/>
            <person name="Ettema T.J."/>
        </authorList>
    </citation>
    <scope>NUCLEOTIDE SEQUENCE</scope>
</reference>